<evidence type="ECO:0000313" key="3">
    <source>
        <dbReference type="Proteomes" id="UP000322245"/>
    </source>
</evidence>
<evidence type="ECO:0000256" key="1">
    <source>
        <dbReference type="SAM" id="MobiDB-lite"/>
    </source>
</evidence>
<feature type="compositionally biased region" description="Polar residues" evidence="1">
    <location>
        <begin position="1"/>
        <end position="18"/>
    </location>
</feature>
<protein>
    <submittedName>
        <fullName evidence="2">Uncharacterized protein</fullName>
    </submittedName>
</protein>
<accession>A0A5D3ASE8</accession>
<comment type="caution">
    <text evidence="2">The sequence shown here is derived from an EMBL/GenBank/DDBJ whole genome shotgun (WGS) entry which is preliminary data.</text>
</comment>
<evidence type="ECO:0000313" key="2">
    <source>
        <dbReference type="EMBL" id="TYJ53121.1"/>
    </source>
</evidence>
<organism evidence="2 3">
    <name type="scientific">Cryptococcus floricola</name>
    <dbReference type="NCBI Taxonomy" id="2591691"/>
    <lineage>
        <taxon>Eukaryota</taxon>
        <taxon>Fungi</taxon>
        <taxon>Dikarya</taxon>
        <taxon>Basidiomycota</taxon>
        <taxon>Agaricomycotina</taxon>
        <taxon>Tremellomycetes</taxon>
        <taxon>Tremellales</taxon>
        <taxon>Cryptococcaceae</taxon>
        <taxon>Cryptococcus</taxon>
    </lineage>
</organism>
<dbReference type="EMBL" id="NIDF01000101">
    <property type="protein sequence ID" value="TYJ53121.1"/>
    <property type="molecule type" value="Genomic_DNA"/>
</dbReference>
<name>A0A5D3ASE8_9TREE</name>
<sequence length="218" mass="24518">MPKSTPADSNASKDTQSVVVHRKKGRCDTLEKRVINLPTQSTVFPPDSRVSGVYSNDDEHMCYCPVHLQPGESDEPSWTGGKPIINKESNSARIHFRDRESTIFEFLCAGTAIITSFRDDDPADDEVLVGSTVTKSDLDEMGLWPTYRDGFKNATGVETGLLIRGEFVNMYEGDPMLEIDREVMTDRETFADAFGAFFDSNTIKKLSRNNYSQKQLEW</sequence>
<proteinExistence type="predicted"/>
<reference evidence="2 3" key="1">
    <citation type="submission" date="2017-05" db="EMBL/GenBank/DDBJ databases">
        <title>The Genome Sequence of Tsuchiyaea wingfieldii DSM 27421.</title>
        <authorList>
            <person name="Cuomo C."/>
            <person name="Passer A."/>
            <person name="Billmyre B."/>
            <person name="Heitman J."/>
        </authorList>
    </citation>
    <scope>NUCLEOTIDE SEQUENCE [LARGE SCALE GENOMIC DNA]</scope>
    <source>
        <strain evidence="2 3">DSM 27421</strain>
    </source>
</reference>
<gene>
    <name evidence="2" type="ORF">B9479_006243</name>
</gene>
<dbReference type="Proteomes" id="UP000322245">
    <property type="component" value="Unassembled WGS sequence"/>
</dbReference>
<keyword evidence="3" id="KW-1185">Reference proteome</keyword>
<dbReference type="AlphaFoldDB" id="A0A5D3ASE8"/>
<feature type="region of interest" description="Disordered" evidence="1">
    <location>
        <begin position="1"/>
        <end position="22"/>
    </location>
</feature>